<accession>A0ABP9HVR3</accession>
<feature type="region of interest" description="Disordered" evidence="1">
    <location>
        <begin position="160"/>
        <end position="216"/>
    </location>
</feature>
<sequence length="216" mass="21458">MKPSARAVPLLLAALLPLSACGIPETGVVEAGEPATGVLDPGVTSAPSESVPEAVPLVDVPLYFVEDGDLVAVDRTVPGPTDLGSTVLMLFKGPDERERRSGLTTELPPAAEAPTIRTDGTGVNVQLPRTAGSLSDTAVDQLACTVAVARLRQDPALGSAQVTVEQPGGRLAGRSSEDCPIGAATQRTPSAPGTAEGAENAGTGTSGGTTVGGTGG</sequence>
<dbReference type="InterPro" id="IPR019606">
    <property type="entry name" value="GerMN"/>
</dbReference>
<evidence type="ECO:0000259" key="3">
    <source>
        <dbReference type="SMART" id="SM00909"/>
    </source>
</evidence>
<comment type="caution">
    <text evidence="4">The sequence shown here is derived from an EMBL/GenBank/DDBJ whole genome shotgun (WGS) entry which is preliminary data.</text>
</comment>
<name>A0ABP9HVR3_9ACTN</name>
<organism evidence="4 5">
    <name type="scientific">Streptomyces hyderabadensis</name>
    <dbReference type="NCBI Taxonomy" id="598549"/>
    <lineage>
        <taxon>Bacteria</taxon>
        <taxon>Bacillati</taxon>
        <taxon>Actinomycetota</taxon>
        <taxon>Actinomycetes</taxon>
        <taxon>Kitasatosporales</taxon>
        <taxon>Streptomycetaceae</taxon>
        <taxon>Streptomyces</taxon>
    </lineage>
</organism>
<evidence type="ECO:0000313" key="5">
    <source>
        <dbReference type="Proteomes" id="UP001500610"/>
    </source>
</evidence>
<feature type="compositionally biased region" description="Low complexity" evidence="1">
    <location>
        <begin position="193"/>
        <end position="203"/>
    </location>
</feature>
<dbReference type="Proteomes" id="UP001500610">
    <property type="component" value="Unassembled WGS sequence"/>
</dbReference>
<protein>
    <recommendedName>
        <fullName evidence="3">GerMN domain-containing protein</fullName>
    </recommendedName>
</protein>
<dbReference type="RefSeq" id="WP_226026840.1">
    <property type="nucleotide sequence ID" value="NZ_BAABIV010000005.1"/>
</dbReference>
<evidence type="ECO:0000313" key="4">
    <source>
        <dbReference type="EMBL" id="GAA4979385.1"/>
    </source>
</evidence>
<dbReference type="EMBL" id="BAABIV010000005">
    <property type="protein sequence ID" value="GAA4979385.1"/>
    <property type="molecule type" value="Genomic_DNA"/>
</dbReference>
<keyword evidence="5" id="KW-1185">Reference proteome</keyword>
<feature type="chain" id="PRO_5045943382" description="GerMN domain-containing protein" evidence="2">
    <location>
        <begin position="23"/>
        <end position="216"/>
    </location>
</feature>
<feature type="compositionally biased region" description="Gly residues" evidence="1">
    <location>
        <begin position="204"/>
        <end position="216"/>
    </location>
</feature>
<feature type="signal peptide" evidence="2">
    <location>
        <begin position="1"/>
        <end position="22"/>
    </location>
</feature>
<keyword evidence="2" id="KW-0732">Signal</keyword>
<feature type="domain" description="GerMN" evidence="3">
    <location>
        <begin position="83"/>
        <end position="172"/>
    </location>
</feature>
<dbReference type="Pfam" id="PF10646">
    <property type="entry name" value="Germane"/>
    <property type="match status" value="1"/>
</dbReference>
<evidence type="ECO:0000256" key="1">
    <source>
        <dbReference type="SAM" id="MobiDB-lite"/>
    </source>
</evidence>
<dbReference type="SMART" id="SM00909">
    <property type="entry name" value="Germane"/>
    <property type="match status" value="1"/>
</dbReference>
<proteinExistence type="predicted"/>
<reference evidence="5" key="1">
    <citation type="journal article" date="2019" name="Int. J. Syst. Evol. Microbiol.">
        <title>The Global Catalogue of Microorganisms (GCM) 10K type strain sequencing project: providing services to taxonomists for standard genome sequencing and annotation.</title>
        <authorList>
            <consortium name="The Broad Institute Genomics Platform"/>
            <consortium name="The Broad Institute Genome Sequencing Center for Infectious Disease"/>
            <person name="Wu L."/>
            <person name="Ma J."/>
        </authorList>
    </citation>
    <scope>NUCLEOTIDE SEQUENCE [LARGE SCALE GENOMIC DNA]</scope>
    <source>
        <strain evidence="5">JCM 17657</strain>
    </source>
</reference>
<gene>
    <name evidence="4" type="ORF">GCM10023257_16600</name>
</gene>
<evidence type="ECO:0000256" key="2">
    <source>
        <dbReference type="SAM" id="SignalP"/>
    </source>
</evidence>